<dbReference type="Pfam" id="PF17767">
    <property type="entry name" value="NAPRTase_N"/>
    <property type="match status" value="1"/>
</dbReference>
<comment type="similarity">
    <text evidence="2 10">Belongs to the NAPRTase family.</text>
</comment>
<dbReference type="GO" id="GO:0034355">
    <property type="term" value="P:NAD+ biosynthetic process via the salvage pathway"/>
    <property type="evidence" value="ECO:0007669"/>
    <property type="project" value="TreeGrafter"/>
</dbReference>
<dbReference type="InterPro" id="IPR036068">
    <property type="entry name" value="Nicotinate_pribotase-like_C"/>
</dbReference>
<proteinExistence type="inferred from homology"/>
<evidence type="ECO:0000259" key="12">
    <source>
        <dbReference type="Pfam" id="PF17767"/>
    </source>
</evidence>
<accession>A0A836CCF5</accession>
<dbReference type="InterPro" id="IPR006405">
    <property type="entry name" value="Nic_PRibTrfase_pncB"/>
</dbReference>
<dbReference type="Gene3D" id="3.20.140.10">
    <property type="entry name" value="nicotinate phosphoribosyltransferase"/>
    <property type="match status" value="1"/>
</dbReference>
<dbReference type="EC" id="6.3.4.21" evidence="3 10"/>
<dbReference type="InterPro" id="IPR007229">
    <property type="entry name" value="Nic_PRibTrfase-Fam"/>
</dbReference>
<feature type="domain" description="Nicotinate phosphoribosyltransferase C-terminal" evidence="13">
    <location>
        <begin position="413"/>
        <end position="524"/>
    </location>
</feature>
<comment type="pathway">
    <text evidence="1 10">Cofactor biosynthesis; NAD(+) biosynthesis; nicotinate D-ribonucleotide from nicotinate: step 1/1.</text>
</comment>
<evidence type="ECO:0000256" key="8">
    <source>
        <dbReference type="ARBA" id="ARBA00023426"/>
    </source>
</evidence>
<dbReference type="InterPro" id="IPR041619">
    <property type="entry name" value="NAPRTase_C"/>
</dbReference>
<dbReference type="NCBIfam" id="TIGR01513">
    <property type="entry name" value="NAPRTase_put"/>
    <property type="match status" value="1"/>
</dbReference>
<dbReference type="GO" id="GO:0004516">
    <property type="term" value="F:nicotinate phosphoribosyltransferase activity"/>
    <property type="evidence" value="ECO:0007669"/>
    <property type="project" value="UniProtKB-UniRule"/>
</dbReference>
<evidence type="ECO:0000259" key="13">
    <source>
        <dbReference type="Pfam" id="PF17956"/>
    </source>
</evidence>
<dbReference type="EMBL" id="JAFCMP010000501">
    <property type="protein sequence ID" value="KAG5179051.1"/>
    <property type="molecule type" value="Genomic_DNA"/>
</dbReference>
<evidence type="ECO:0000256" key="5">
    <source>
        <dbReference type="ARBA" id="ARBA00022598"/>
    </source>
</evidence>
<dbReference type="SUPFAM" id="SSF54675">
    <property type="entry name" value="Nicotinate/Quinolinate PRTase N-terminal domain-like"/>
    <property type="match status" value="1"/>
</dbReference>
<name>A0A836CCF5_9STRA</name>
<dbReference type="GO" id="GO:0005829">
    <property type="term" value="C:cytosol"/>
    <property type="evidence" value="ECO:0007669"/>
    <property type="project" value="TreeGrafter"/>
</dbReference>
<feature type="domain" description="Nicotinate phosphoribosyltransferase N-terminal" evidence="12">
    <location>
        <begin position="21"/>
        <end position="147"/>
    </location>
</feature>
<dbReference type="UniPathway" id="UPA00253">
    <property type="reaction ID" value="UER00457"/>
</dbReference>
<evidence type="ECO:0000259" key="11">
    <source>
        <dbReference type="Pfam" id="PF04095"/>
    </source>
</evidence>
<sequence length="539" mass="58883">MPAVFIRADALKCINPLCTPLMTDMYQLTMAYAYWQAGRAEEPAVFDLFFRKNPFEGEFTVFGGLGECIALISSFSFSDTDIEYLRGVMTGIDQGFFDWLIKADCSKVKVYAIREGTIVFPRIPLLRIEGPLAVAQLLETPLLNLVNFPSLMATNAARFRLAAGADKKLLEFGLRRAQGPDGGLSASRYAYMGGFDATSNVTAGKFLGLPVSGTHAHAFVQAYSSCEQIRQRCVDGKDVVALAELYRRRLGYETSNIGELAAFCAYAIAFPAGFLALVDTYDTLQSGIPNFIAVAFALDDAGHRAVGVRLDSGDLAYLSKEVRHMFEVAAVAEARPWLAKVTIVASNDINEKASVLHALDEQGHCVDTFGIGTHLVTCQAQPALGCVYKLVEISGSPRMKLSENKNKVTVPGRKCAYRLFGADGTQLLDLMQHADDPPPRAGEPVLCKHPFEATVRAMVTASRVMPLHQLVWDGAGGGVVEPLPTIHEVRAHVMKGMASLREDVKRSLNPTPYKVSLSVRLFAFLHELWEHEAPIKALS</sequence>
<dbReference type="Pfam" id="PF17956">
    <property type="entry name" value="NAPRTase_C"/>
    <property type="match status" value="1"/>
</dbReference>
<dbReference type="OrthoDB" id="193380at2759"/>
<dbReference type="AlphaFoldDB" id="A0A836CCF5"/>
<evidence type="ECO:0000256" key="4">
    <source>
        <dbReference type="ARBA" id="ARBA00022553"/>
    </source>
</evidence>
<dbReference type="InterPro" id="IPR013785">
    <property type="entry name" value="Aldolase_TIM"/>
</dbReference>
<evidence type="ECO:0000256" key="7">
    <source>
        <dbReference type="ARBA" id="ARBA00022679"/>
    </source>
</evidence>
<evidence type="ECO:0000256" key="10">
    <source>
        <dbReference type="RuleBase" id="RU365100"/>
    </source>
</evidence>
<dbReference type="PANTHER" id="PTHR11098">
    <property type="entry name" value="NICOTINATE PHOSPHORIBOSYLTRANSFERASE"/>
    <property type="match status" value="1"/>
</dbReference>
<keyword evidence="6 10" id="KW-0662">Pyridine nucleotide biosynthesis</keyword>
<dbReference type="Proteomes" id="UP000664859">
    <property type="component" value="Unassembled WGS sequence"/>
</dbReference>
<dbReference type="FunFam" id="3.20.140.10:FF:000018">
    <property type="entry name" value="Nicotinate phosphoribosyltransferase"/>
    <property type="match status" value="1"/>
</dbReference>
<protein>
    <recommendedName>
        <fullName evidence="3 10">Nicotinate phosphoribosyltransferase</fullName>
        <ecNumber evidence="3 10">6.3.4.21</ecNumber>
    </recommendedName>
</protein>
<keyword evidence="4" id="KW-0597">Phosphoprotein</keyword>
<dbReference type="NCBIfam" id="NF006695">
    <property type="entry name" value="PRK09243.1-2"/>
    <property type="match status" value="1"/>
</dbReference>
<evidence type="ECO:0000256" key="2">
    <source>
        <dbReference type="ARBA" id="ARBA00010897"/>
    </source>
</evidence>
<gene>
    <name evidence="14" type="ORF">JKP88DRAFT_327618</name>
</gene>
<evidence type="ECO:0000313" key="15">
    <source>
        <dbReference type="Proteomes" id="UP000664859"/>
    </source>
</evidence>
<dbReference type="PIRSF" id="PIRSF000484">
    <property type="entry name" value="NAPRT"/>
    <property type="match status" value="1"/>
</dbReference>
<dbReference type="InterPro" id="IPR040727">
    <property type="entry name" value="NAPRTase_N"/>
</dbReference>
<evidence type="ECO:0000256" key="9">
    <source>
        <dbReference type="ARBA" id="ARBA00048668"/>
    </source>
</evidence>
<organism evidence="14 15">
    <name type="scientific">Tribonema minus</name>
    <dbReference type="NCBI Taxonomy" id="303371"/>
    <lineage>
        <taxon>Eukaryota</taxon>
        <taxon>Sar</taxon>
        <taxon>Stramenopiles</taxon>
        <taxon>Ochrophyta</taxon>
        <taxon>PX clade</taxon>
        <taxon>Xanthophyceae</taxon>
        <taxon>Tribonematales</taxon>
        <taxon>Tribonemataceae</taxon>
        <taxon>Tribonema</taxon>
    </lineage>
</organism>
<keyword evidence="15" id="KW-1185">Reference proteome</keyword>
<comment type="caution">
    <text evidence="14">The sequence shown here is derived from an EMBL/GenBank/DDBJ whole genome shotgun (WGS) entry which is preliminary data.</text>
</comment>
<keyword evidence="5 10" id="KW-0436">Ligase</keyword>
<dbReference type="CDD" id="cd01570">
    <property type="entry name" value="NAPRTase_A"/>
    <property type="match status" value="1"/>
</dbReference>
<comment type="PTM">
    <text evidence="10">Transiently phosphorylated on a His residue during the reaction cycle. Phosphorylation strongly increases the affinity for substrates and increases the rate of nicotinate D-ribonucleotide production. Dephosphorylation regenerates the low-affinity form of the enzyme, leading to product release.</text>
</comment>
<feature type="domain" description="Nicotinate/nicotinamide phosphoribosyltransferase" evidence="11">
    <location>
        <begin position="306"/>
        <end position="409"/>
    </location>
</feature>
<dbReference type="SUPFAM" id="SSF51690">
    <property type="entry name" value="Nicotinate/Quinolinate PRTase C-terminal domain-like"/>
    <property type="match status" value="1"/>
</dbReference>
<dbReference type="GO" id="GO:0016740">
    <property type="term" value="F:transferase activity"/>
    <property type="evidence" value="ECO:0007669"/>
    <property type="project" value="UniProtKB-KW"/>
</dbReference>
<evidence type="ECO:0000256" key="1">
    <source>
        <dbReference type="ARBA" id="ARBA00004952"/>
    </source>
</evidence>
<evidence type="ECO:0000256" key="6">
    <source>
        <dbReference type="ARBA" id="ARBA00022642"/>
    </source>
</evidence>
<dbReference type="PANTHER" id="PTHR11098:SF1">
    <property type="entry name" value="NICOTINATE PHOSPHORIBOSYLTRANSFERASE"/>
    <property type="match status" value="1"/>
</dbReference>
<dbReference type="Pfam" id="PF04095">
    <property type="entry name" value="NAPRTase"/>
    <property type="match status" value="1"/>
</dbReference>
<keyword evidence="7 10" id="KW-0808">Transferase</keyword>
<evidence type="ECO:0000313" key="14">
    <source>
        <dbReference type="EMBL" id="KAG5179051.1"/>
    </source>
</evidence>
<comment type="catalytic activity">
    <reaction evidence="9 10">
        <text>5-phospho-alpha-D-ribose 1-diphosphate + nicotinate + ATP + H2O = nicotinate beta-D-ribonucleotide + ADP + phosphate + diphosphate</text>
        <dbReference type="Rhea" id="RHEA:36163"/>
        <dbReference type="ChEBI" id="CHEBI:15377"/>
        <dbReference type="ChEBI" id="CHEBI:30616"/>
        <dbReference type="ChEBI" id="CHEBI:32544"/>
        <dbReference type="ChEBI" id="CHEBI:33019"/>
        <dbReference type="ChEBI" id="CHEBI:43474"/>
        <dbReference type="ChEBI" id="CHEBI:57502"/>
        <dbReference type="ChEBI" id="CHEBI:58017"/>
        <dbReference type="ChEBI" id="CHEBI:456216"/>
        <dbReference type="EC" id="6.3.4.21"/>
    </reaction>
</comment>
<dbReference type="Gene3D" id="3.20.20.70">
    <property type="entry name" value="Aldolase class I"/>
    <property type="match status" value="1"/>
</dbReference>
<comment type="function">
    <text evidence="8">Catalyzes the first step in the biosynthesis of NAD from nicotinic acid, the ATP-dependent synthesis of beta-nicotinate D-ribonucleotide from nicotinate and 5-phospho-D-ribose 1-phosphate. Helps prevent cellular oxidative stress via its role in NAD biosynthesis.</text>
</comment>
<evidence type="ECO:0000256" key="3">
    <source>
        <dbReference type="ARBA" id="ARBA00013236"/>
    </source>
</evidence>
<reference evidence="14" key="1">
    <citation type="submission" date="2021-02" db="EMBL/GenBank/DDBJ databases">
        <title>First Annotated Genome of the Yellow-green Alga Tribonema minus.</title>
        <authorList>
            <person name="Mahan K.M."/>
        </authorList>
    </citation>
    <scope>NUCLEOTIDE SEQUENCE</scope>
    <source>
        <strain evidence="14">UTEX B ZZ1240</strain>
    </source>
</reference>
<dbReference type="InterPro" id="IPR041525">
    <property type="entry name" value="N/Namide_PRibTrfase"/>
</dbReference>